<evidence type="ECO:0000256" key="3">
    <source>
        <dbReference type="ARBA" id="ARBA00023125"/>
    </source>
</evidence>
<dbReference type="PANTHER" id="PTHR43214">
    <property type="entry name" value="TWO-COMPONENT RESPONSE REGULATOR"/>
    <property type="match status" value="1"/>
</dbReference>
<keyword evidence="1 5" id="KW-0597">Phosphoprotein</keyword>
<comment type="caution">
    <text evidence="8">The sequence shown here is derived from an EMBL/GenBank/DDBJ whole genome shotgun (WGS) entry which is preliminary data.</text>
</comment>
<dbReference type="SUPFAM" id="SSF46894">
    <property type="entry name" value="C-terminal effector domain of the bipartite response regulators"/>
    <property type="match status" value="1"/>
</dbReference>
<evidence type="ECO:0000256" key="1">
    <source>
        <dbReference type="ARBA" id="ARBA00022553"/>
    </source>
</evidence>
<dbReference type="GO" id="GO:0000160">
    <property type="term" value="P:phosphorelay signal transduction system"/>
    <property type="evidence" value="ECO:0007669"/>
    <property type="project" value="InterPro"/>
</dbReference>
<dbReference type="InterPro" id="IPR058245">
    <property type="entry name" value="NreC/VraR/RcsB-like_REC"/>
</dbReference>
<evidence type="ECO:0000259" key="7">
    <source>
        <dbReference type="PROSITE" id="PS50110"/>
    </source>
</evidence>
<dbReference type="InterPro" id="IPR039420">
    <property type="entry name" value="WalR-like"/>
</dbReference>
<evidence type="ECO:0000256" key="5">
    <source>
        <dbReference type="PROSITE-ProRule" id="PRU00169"/>
    </source>
</evidence>
<dbReference type="RefSeq" id="WP_188176872.1">
    <property type="nucleotide sequence ID" value="NZ_JACVVD010000009.1"/>
</dbReference>
<dbReference type="PANTHER" id="PTHR43214:SF43">
    <property type="entry name" value="TWO-COMPONENT RESPONSE REGULATOR"/>
    <property type="match status" value="1"/>
</dbReference>
<dbReference type="SMART" id="SM00448">
    <property type="entry name" value="REC"/>
    <property type="match status" value="1"/>
</dbReference>
<dbReference type="Pfam" id="PF00196">
    <property type="entry name" value="GerE"/>
    <property type="match status" value="1"/>
</dbReference>
<name>A0A926QLR4_9BACL</name>
<feature type="domain" description="Response regulatory" evidence="7">
    <location>
        <begin position="5"/>
        <end position="121"/>
    </location>
</feature>
<dbReference type="SUPFAM" id="SSF52172">
    <property type="entry name" value="CheY-like"/>
    <property type="match status" value="1"/>
</dbReference>
<dbReference type="PROSITE" id="PS50043">
    <property type="entry name" value="HTH_LUXR_2"/>
    <property type="match status" value="1"/>
</dbReference>
<evidence type="ECO:0000256" key="4">
    <source>
        <dbReference type="ARBA" id="ARBA00023163"/>
    </source>
</evidence>
<protein>
    <submittedName>
        <fullName evidence="8">Response regulator transcription factor</fullName>
    </submittedName>
</protein>
<reference evidence="8" key="1">
    <citation type="submission" date="2020-09" db="EMBL/GenBank/DDBJ databases">
        <title>Draft Genome Sequence of Paenibacillus sp. WST5.</title>
        <authorList>
            <person name="Bao Z."/>
        </authorList>
    </citation>
    <scope>NUCLEOTIDE SEQUENCE</scope>
    <source>
        <strain evidence="8">WST5</strain>
    </source>
</reference>
<dbReference type="CDD" id="cd17535">
    <property type="entry name" value="REC_NarL-like"/>
    <property type="match status" value="1"/>
</dbReference>
<evidence type="ECO:0000259" key="6">
    <source>
        <dbReference type="PROSITE" id="PS50043"/>
    </source>
</evidence>
<dbReference type="InterPro" id="IPR001789">
    <property type="entry name" value="Sig_transdc_resp-reg_receiver"/>
</dbReference>
<dbReference type="PRINTS" id="PR00038">
    <property type="entry name" value="HTHLUXR"/>
</dbReference>
<dbReference type="Gene3D" id="3.40.50.2300">
    <property type="match status" value="1"/>
</dbReference>
<dbReference type="Pfam" id="PF00072">
    <property type="entry name" value="Response_reg"/>
    <property type="match status" value="1"/>
</dbReference>
<proteinExistence type="predicted"/>
<dbReference type="Proteomes" id="UP000650466">
    <property type="component" value="Unassembled WGS sequence"/>
</dbReference>
<dbReference type="GO" id="GO:0003677">
    <property type="term" value="F:DNA binding"/>
    <property type="evidence" value="ECO:0007669"/>
    <property type="project" value="UniProtKB-KW"/>
</dbReference>
<accession>A0A926QLR4</accession>
<keyword evidence="3" id="KW-0238">DNA-binding</keyword>
<dbReference type="PROSITE" id="PS00622">
    <property type="entry name" value="HTH_LUXR_1"/>
    <property type="match status" value="1"/>
</dbReference>
<organism evidence="8 9">
    <name type="scientific">Paenibacillus sedimenti</name>
    <dbReference type="NCBI Taxonomy" id="2770274"/>
    <lineage>
        <taxon>Bacteria</taxon>
        <taxon>Bacillati</taxon>
        <taxon>Bacillota</taxon>
        <taxon>Bacilli</taxon>
        <taxon>Bacillales</taxon>
        <taxon>Paenibacillaceae</taxon>
        <taxon>Paenibacillus</taxon>
    </lineage>
</organism>
<keyword evidence="4" id="KW-0804">Transcription</keyword>
<dbReference type="PROSITE" id="PS50110">
    <property type="entry name" value="RESPONSE_REGULATORY"/>
    <property type="match status" value="1"/>
</dbReference>
<evidence type="ECO:0000256" key="2">
    <source>
        <dbReference type="ARBA" id="ARBA00023015"/>
    </source>
</evidence>
<dbReference type="SMART" id="SM00421">
    <property type="entry name" value="HTH_LUXR"/>
    <property type="match status" value="1"/>
</dbReference>
<keyword evidence="9" id="KW-1185">Reference proteome</keyword>
<dbReference type="GO" id="GO:0006355">
    <property type="term" value="P:regulation of DNA-templated transcription"/>
    <property type="evidence" value="ECO:0007669"/>
    <property type="project" value="InterPro"/>
</dbReference>
<feature type="domain" description="HTH luxR-type" evidence="6">
    <location>
        <begin position="148"/>
        <end position="213"/>
    </location>
</feature>
<sequence length="216" mass="23398">MSSIRVLLVDDHAVVLRGLQYFLGTQAGIELIGEASNGEEALQKVKELRPDVVVMDLIMPVMNGIEATRQIKQLYPDVKVIVLTTFSDQDHVLPAIRAGANGYLLKDVQPEELVLAIRGAHSGQAQLHPRITDQLMAHLASPAPAAVVSPCIDSLTAREREVLVLLAEGKSNKEIAAYCHITEKTVKTHVSHVLSKLGLSDRTQAAIYAVKKGLSS</sequence>
<dbReference type="EMBL" id="JACVVD010000009">
    <property type="protein sequence ID" value="MBD0383098.1"/>
    <property type="molecule type" value="Genomic_DNA"/>
</dbReference>
<dbReference type="InterPro" id="IPR000792">
    <property type="entry name" value="Tscrpt_reg_LuxR_C"/>
</dbReference>
<gene>
    <name evidence="8" type="ORF">ICC18_23585</name>
</gene>
<evidence type="ECO:0000313" key="9">
    <source>
        <dbReference type="Proteomes" id="UP000650466"/>
    </source>
</evidence>
<dbReference type="InterPro" id="IPR016032">
    <property type="entry name" value="Sig_transdc_resp-reg_C-effctor"/>
</dbReference>
<evidence type="ECO:0000313" key="8">
    <source>
        <dbReference type="EMBL" id="MBD0383098.1"/>
    </source>
</evidence>
<keyword evidence="2" id="KW-0805">Transcription regulation</keyword>
<dbReference type="CDD" id="cd06170">
    <property type="entry name" value="LuxR_C_like"/>
    <property type="match status" value="1"/>
</dbReference>
<dbReference type="AlphaFoldDB" id="A0A926QLR4"/>
<feature type="modified residue" description="4-aspartylphosphate" evidence="5">
    <location>
        <position position="56"/>
    </location>
</feature>
<dbReference type="InterPro" id="IPR011006">
    <property type="entry name" value="CheY-like_superfamily"/>
</dbReference>